<feature type="domain" description="SH3b" evidence="1">
    <location>
        <begin position="213"/>
        <end position="261"/>
    </location>
</feature>
<dbReference type="Proteomes" id="UP000503096">
    <property type="component" value="Chromosome"/>
</dbReference>
<evidence type="ECO:0000313" key="2">
    <source>
        <dbReference type="EMBL" id="QJR14555.1"/>
    </source>
</evidence>
<evidence type="ECO:0000313" key="3">
    <source>
        <dbReference type="Proteomes" id="UP000503096"/>
    </source>
</evidence>
<dbReference type="Pfam" id="PF08239">
    <property type="entry name" value="SH3_3"/>
    <property type="match status" value="1"/>
</dbReference>
<dbReference type="AlphaFoldDB" id="A0A6M4H5V1"/>
<sequence>MNRLIAVTGEAVRVGGALALFVALAAVAQPVPSGKVAAPAPAGTGIPPIELLLKNFPTGSDEEVRKRIGGKVDEPWITNTSAVRLSRAFNLSGAPIPAANTNAGMRTLKGADKLNYAYSAAEFRTWLTSKYGQPTLSLKSGPYGTAPQALKGRRGIILFHDVGWSDASGHMDLWDGQKVAGKEYFALAKQIHLWEPKATTTAAAAKTGILTATTNVRSGPSSSAAIVGNLERGTVVTITGAVTNNFYNIGNNRYVSATYVKLQ</sequence>
<dbReference type="InterPro" id="IPR025562">
    <property type="entry name" value="Tae4"/>
</dbReference>
<protein>
    <recommendedName>
        <fullName evidence="1">SH3b domain-containing protein</fullName>
    </recommendedName>
</protein>
<dbReference type="KEGG" id="upl:DSM104440_01356"/>
<dbReference type="Gene3D" id="2.30.30.40">
    <property type="entry name" value="SH3 Domains"/>
    <property type="match status" value="1"/>
</dbReference>
<dbReference type="Pfam" id="PF14113">
    <property type="entry name" value="Tae4"/>
    <property type="match status" value="1"/>
</dbReference>
<dbReference type="InParanoid" id="A0A6M4H5V1"/>
<keyword evidence="3" id="KW-1185">Reference proteome</keyword>
<gene>
    <name evidence="2" type="ORF">DSM104440_01356</name>
</gene>
<reference evidence="2 3" key="1">
    <citation type="submission" date="2020-04" db="EMBL/GenBank/DDBJ databases">
        <title>Usitatibacter rugosus gen. nov., sp. nov. and Usitatibacter palustris sp. nov., novel members of Usitatibacteraceae fam. nov. within the order Nitrosomonadales isolated from soil.</title>
        <authorList>
            <person name="Huber K.J."/>
            <person name="Neumann-Schaal M."/>
            <person name="Geppert A."/>
            <person name="Luckner M."/>
            <person name="Wanner G."/>
            <person name="Overmann J."/>
        </authorList>
    </citation>
    <scope>NUCLEOTIDE SEQUENCE [LARGE SCALE GENOMIC DNA]</scope>
    <source>
        <strain evidence="2 3">Swamp67</strain>
    </source>
</reference>
<dbReference type="InterPro" id="IPR003646">
    <property type="entry name" value="SH3-like_bac-type"/>
</dbReference>
<accession>A0A6M4H5V1</accession>
<name>A0A6M4H5V1_9PROT</name>
<dbReference type="Gene3D" id="3.90.1720.70">
    <property type="match status" value="1"/>
</dbReference>
<dbReference type="RefSeq" id="WP_171161293.1">
    <property type="nucleotide sequence ID" value="NZ_CP053073.1"/>
</dbReference>
<evidence type="ECO:0000259" key="1">
    <source>
        <dbReference type="Pfam" id="PF08239"/>
    </source>
</evidence>
<organism evidence="2 3">
    <name type="scientific">Usitatibacter palustris</name>
    <dbReference type="NCBI Taxonomy" id="2732487"/>
    <lineage>
        <taxon>Bacteria</taxon>
        <taxon>Pseudomonadati</taxon>
        <taxon>Pseudomonadota</taxon>
        <taxon>Betaproteobacteria</taxon>
        <taxon>Nitrosomonadales</taxon>
        <taxon>Usitatibacteraceae</taxon>
        <taxon>Usitatibacter</taxon>
    </lineage>
</organism>
<proteinExistence type="predicted"/>
<dbReference type="EMBL" id="CP053073">
    <property type="protein sequence ID" value="QJR14555.1"/>
    <property type="molecule type" value="Genomic_DNA"/>
</dbReference>